<evidence type="ECO:0000313" key="11">
    <source>
        <dbReference type="EMBL" id="RCG25457.1"/>
    </source>
</evidence>
<dbReference type="InterPro" id="IPR057929">
    <property type="entry name" value="RamC_N"/>
</dbReference>
<dbReference type="SUPFAM" id="SSF56112">
    <property type="entry name" value="Protein kinase-like (PK-like)"/>
    <property type="match status" value="1"/>
</dbReference>
<dbReference type="SMART" id="SM01260">
    <property type="entry name" value="LANC_like"/>
    <property type="match status" value="1"/>
</dbReference>
<dbReference type="Gene3D" id="1.50.10.10">
    <property type="match status" value="1"/>
</dbReference>
<dbReference type="InterPro" id="IPR011009">
    <property type="entry name" value="Kinase-like_dom_sf"/>
</dbReference>
<dbReference type="PANTHER" id="PTHR24363:SF0">
    <property type="entry name" value="SERINE_THREONINE KINASE LIKE DOMAIN CONTAINING 1"/>
    <property type="match status" value="1"/>
</dbReference>
<keyword evidence="3" id="KW-0808">Transferase</keyword>
<sequence>MSRYEIYCLADPLFYDTLDNQRTKYPDFPIADRAVPAGWRHRVTDTWLHYGPEEDVLPTQGWKIHVSARLADAERTLDAVWDYCVGRRLSFKFLRGPRVVMMLNSKYADRGSSGKLVTIYPADEAELELVVKELDGLLRGVRGPYILSDLRIGEGPLFVRYGGFAERYTLNANRDRVLAIEDPDGELVPDRRGPSFTPPSWVTLPAFLEPHLAARNAVTLAGLPYTVEDVLHFSNGGGVYKGRDTRTGETVVLKEARPHAGLDSAGRDAVTRLTHEAGILRRLEGLDAVPALHDYFVLGEHHFLVQEFVDGTTLSQESIHRHPLTRAAITPEDAAEYTEWALAMLDRVDRAVTSLHGRGVVFGDLHPFNVLVEGDRVVLIDFEVASLAEENARPTLAHPGFCPPPDRLGVAADRYSLACMGLSLFAPMSTVLIPLHRPKVAHLAEMVRETFPVPSGHIDEAVRTILGPDGRDTGASATSKEAAAVGGRPGSRAMEELPLPGRASWTDLRDAARRAILASATPERDDRLFPGDAAQFQPGGGLNLGSGAAGVLYALAATGAGRYPEHETWLRERAFTPEPGTGLGFYDGLHGVAYAFDAIGRREDALELVTLCLRERWEQLGQSLYAGLAGIGLNLLHLARVTGERELLDAAFKTVDLVAARLGTVESVPEVSGGGNPHAGLMRGSSGPALLFLQAHEATGEDALLDLASVALRQDLRRCTRREDGQLQVQQGWRTNPYVDEGSAGIGLVLRRYLDRREDETFRQALEDIGPVATLDYYVQPGLFAGRAGMIAALALGLRPDLDRSSPEVASQVARLAWHAMPYGGGLAFPGNQLLRLSMDLGTGTAGVVLALGTVLHDRPVALPFLSPPGTPAGSADGSHHGKEVT</sequence>
<dbReference type="GO" id="GO:0005975">
    <property type="term" value="P:carbohydrate metabolic process"/>
    <property type="evidence" value="ECO:0007669"/>
    <property type="project" value="InterPro"/>
</dbReference>
<evidence type="ECO:0000256" key="9">
    <source>
        <dbReference type="SAM" id="MobiDB-lite"/>
    </source>
</evidence>
<accession>A0A367F702</accession>
<dbReference type="AlphaFoldDB" id="A0A367F702"/>
<evidence type="ECO:0000256" key="5">
    <source>
        <dbReference type="ARBA" id="ARBA00022777"/>
    </source>
</evidence>
<evidence type="ECO:0000256" key="8">
    <source>
        <dbReference type="ARBA" id="ARBA00048679"/>
    </source>
</evidence>
<dbReference type="InterPro" id="IPR000719">
    <property type="entry name" value="Prot_kinase_dom"/>
</dbReference>
<evidence type="ECO:0000256" key="6">
    <source>
        <dbReference type="ARBA" id="ARBA00022840"/>
    </source>
</evidence>
<dbReference type="InterPro" id="IPR053524">
    <property type="entry name" value="Aerial_hyphae_peptide-synth"/>
</dbReference>
<dbReference type="SMART" id="SM00220">
    <property type="entry name" value="S_TKc"/>
    <property type="match status" value="1"/>
</dbReference>
<evidence type="ECO:0000256" key="4">
    <source>
        <dbReference type="ARBA" id="ARBA00022741"/>
    </source>
</evidence>
<dbReference type="GO" id="GO:0005524">
    <property type="term" value="F:ATP binding"/>
    <property type="evidence" value="ECO:0007669"/>
    <property type="project" value="UniProtKB-KW"/>
</dbReference>
<dbReference type="Proteomes" id="UP000253094">
    <property type="component" value="Unassembled WGS sequence"/>
</dbReference>
<dbReference type="GO" id="GO:0004674">
    <property type="term" value="F:protein serine/threonine kinase activity"/>
    <property type="evidence" value="ECO:0007669"/>
    <property type="project" value="UniProtKB-KW"/>
</dbReference>
<dbReference type="CDD" id="cd04791">
    <property type="entry name" value="LanC_SerThrkinase"/>
    <property type="match status" value="1"/>
</dbReference>
<dbReference type="Pfam" id="PF05147">
    <property type="entry name" value="LANC_like"/>
    <property type="match status" value="1"/>
</dbReference>
<dbReference type="EMBL" id="QOIL01000022">
    <property type="protein sequence ID" value="RCG25457.1"/>
    <property type="molecule type" value="Genomic_DNA"/>
</dbReference>
<dbReference type="InterPro" id="IPR007822">
    <property type="entry name" value="LANC-like"/>
</dbReference>
<keyword evidence="2" id="KW-0723">Serine/threonine-protein kinase</keyword>
<name>A0A367F702_9ACTN</name>
<evidence type="ECO:0000256" key="2">
    <source>
        <dbReference type="ARBA" id="ARBA00022527"/>
    </source>
</evidence>
<evidence type="ECO:0000259" key="10">
    <source>
        <dbReference type="PROSITE" id="PS50011"/>
    </source>
</evidence>
<dbReference type="InterPro" id="IPR058053">
    <property type="entry name" value="RamC_C"/>
</dbReference>
<feature type="domain" description="Protein kinase" evidence="10">
    <location>
        <begin position="225"/>
        <end position="485"/>
    </location>
</feature>
<dbReference type="Gene3D" id="1.10.510.10">
    <property type="entry name" value="Transferase(Phosphotransferase) domain 1"/>
    <property type="match status" value="1"/>
</dbReference>
<dbReference type="PANTHER" id="PTHR24363">
    <property type="entry name" value="SERINE/THREONINE PROTEIN KINASE"/>
    <property type="match status" value="1"/>
</dbReference>
<dbReference type="SUPFAM" id="SSF158745">
    <property type="entry name" value="LanC-like"/>
    <property type="match status" value="1"/>
</dbReference>
<comment type="caution">
    <text evidence="11">The sequence shown here is derived from an EMBL/GenBank/DDBJ whole genome shotgun (WGS) entry which is preliminary data.</text>
</comment>
<feature type="region of interest" description="Disordered" evidence="9">
    <location>
        <begin position="867"/>
        <end position="886"/>
    </location>
</feature>
<dbReference type="OrthoDB" id="1492512at2"/>
<dbReference type="PROSITE" id="PS50011">
    <property type="entry name" value="PROTEIN_KINASE_DOM"/>
    <property type="match status" value="1"/>
</dbReference>
<feature type="region of interest" description="Disordered" evidence="9">
    <location>
        <begin position="469"/>
        <end position="496"/>
    </location>
</feature>
<proteinExistence type="predicted"/>
<dbReference type="GO" id="GO:0031179">
    <property type="term" value="P:peptide modification"/>
    <property type="evidence" value="ECO:0007669"/>
    <property type="project" value="InterPro"/>
</dbReference>
<dbReference type="Pfam" id="PF25816">
    <property type="entry name" value="RamC_N"/>
    <property type="match status" value="1"/>
</dbReference>
<protein>
    <recommendedName>
        <fullName evidence="1">non-specific serine/threonine protein kinase</fullName>
        <ecNumber evidence="1">2.7.11.1</ecNumber>
    </recommendedName>
</protein>
<keyword evidence="6" id="KW-0067">ATP-binding</keyword>
<dbReference type="EC" id="2.7.11.1" evidence="1"/>
<gene>
    <name evidence="11" type="ORF">DQ384_31185</name>
</gene>
<dbReference type="InterPro" id="IPR012341">
    <property type="entry name" value="6hp_glycosidase-like_sf"/>
</dbReference>
<reference evidence="11 12" key="1">
    <citation type="submission" date="2018-06" db="EMBL/GenBank/DDBJ databases">
        <title>Sphaerisporangium craniellae sp. nov., isolated from a marine sponge in the South China Sea.</title>
        <authorList>
            <person name="Li L."/>
        </authorList>
    </citation>
    <scope>NUCLEOTIDE SEQUENCE [LARGE SCALE GENOMIC DNA]</scope>
    <source>
        <strain evidence="11 12">CCTCC AA 208026</strain>
    </source>
</reference>
<evidence type="ECO:0000256" key="3">
    <source>
        <dbReference type="ARBA" id="ARBA00022679"/>
    </source>
</evidence>
<dbReference type="NCBIfam" id="NF038151">
    <property type="entry name" value="lanthi_synth_III"/>
    <property type="match status" value="1"/>
</dbReference>
<evidence type="ECO:0000313" key="12">
    <source>
        <dbReference type="Proteomes" id="UP000253094"/>
    </source>
</evidence>
<dbReference type="Pfam" id="PF00069">
    <property type="entry name" value="Pkinase"/>
    <property type="match status" value="1"/>
</dbReference>
<keyword evidence="4" id="KW-0547">Nucleotide-binding</keyword>
<comment type="catalytic activity">
    <reaction evidence="8">
        <text>L-seryl-[protein] + ATP = O-phospho-L-seryl-[protein] + ADP + H(+)</text>
        <dbReference type="Rhea" id="RHEA:17989"/>
        <dbReference type="Rhea" id="RHEA-COMP:9863"/>
        <dbReference type="Rhea" id="RHEA-COMP:11604"/>
        <dbReference type="ChEBI" id="CHEBI:15378"/>
        <dbReference type="ChEBI" id="CHEBI:29999"/>
        <dbReference type="ChEBI" id="CHEBI:30616"/>
        <dbReference type="ChEBI" id="CHEBI:83421"/>
        <dbReference type="ChEBI" id="CHEBI:456216"/>
        <dbReference type="EC" id="2.7.11.1"/>
    </reaction>
</comment>
<keyword evidence="12" id="KW-1185">Reference proteome</keyword>
<organism evidence="11 12">
    <name type="scientific">Sphaerisporangium album</name>
    <dbReference type="NCBI Taxonomy" id="509200"/>
    <lineage>
        <taxon>Bacteria</taxon>
        <taxon>Bacillati</taxon>
        <taxon>Actinomycetota</taxon>
        <taxon>Actinomycetes</taxon>
        <taxon>Streptosporangiales</taxon>
        <taxon>Streptosporangiaceae</taxon>
        <taxon>Sphaerisporangium</taxon>
    </lineage>
</organism>
<evidence type="ECO:0000256" key="7">
    <source>
        <dbReference type="ARBA" id="ARBA00047899"/>
    </source>
</evidence>
<comment type="catalytic activity">
    <reaction evidence="7">
        <text>L-threonyl-[protein] + ATP = O-phospho-L-threonyl-[protein] + ADP + H(+)</text>
        <dbReference type="Rhea" id="RHEA:46608"/>
        <dbReference type="Rhea" id="RHEA-COMP:11060"/>
        <dbReference type="Rhea" id="RHEA-COMP:11605"/>
        <dbReference type="ChEBI" id="CHEBI:15378"/>
        <dbReference type="ChEBI" id="CHEBI:30013"/>
        <dbReference type="ChEBI" id="CHEBI:30616"/>
        <dbReference type="ChEBI" id="CHEBI:61977"/>
        <dbReference type="ChEBI" id="CHEBI:456216"/>
        <dbReference type="EC" id="2.7.11.1"/>
    </reaction>
</comment>
<keyword evidence="5" id="KW-0418">Kinase</keyword>
<evidence type="ECO:0000256" key="1">
    <source>
        <dbReference type="ARBA" id="ARBA00012513"/>
    </source>
</evidence>